<evidence type="ECO:0000313" key="3">
    <source>
        <dbReference type="Proteomes" id="UP000054537"/>
    </source>
</evidence>
<organism evidence="2 3">
    <name type="scientific">Actinoplanes utahensis</name>
    <dbReference type="NCBI Taxonomy" id="1869"/>
    <lineage>
        <taxon>Bacteria</taxon>
        <taxon>Bacillati</taxon>
        <taxon>Actinomycetota</taxon>
        <taxon>Actinomycetes</taxon>
        <taxon>Micromonosporales</taxon>
        <taxon>Micromonosporaceae</taxon>
        <taxon>Actinoplanes</taxon>
    </lineage>
</organism>
<dbReference type="RefSeq" id="WP_043528554.1">
    <property type="nucleotide sequence ID" value="NZ_BAABKU010000002.1"/>
</dbReference>
<feature type="chain" id="PRO_5002023148" description="DUF3828 domain-containing protein" evidence="1">
    <location>
        <begin position="23"/>
        <end position="161"/>
    </location>
</feature>
<dbReference type="OrthoDB" id="3387754at2"/>
<comment type="caution">
    <text evidence="2">The sequence shown here is derived from an EMBL/GenBank/DDBJ whole genome shotgun (WGS) entry which is preliminary data.</text>
</comment>
<accession>A0A0A6UFV5</accession>
<dbReference type="eggNOG" id="ENOG502ZXGK">
    <property type="taxonomic scope" value="Bacteria"/>
</dbReference>
<protein>
    <recommendedName>
        <fullName evidence="4">DUF3828 domain-containing protein</fullName>
    </recommendedName>
</protein>
<dbReference type="AlphaFoldDB" id="A0A0A6UFV5"/>
<dbReference type="STRING" id="1869.MB27_26000"/>
<dbReference type="PROSITE" id="PS51257">
    <property type="entry name" value="PROKAR_LIPOPROTEIN"/>
    <property type="match status" value="1"/>
</dbReference>
<keyword evidence="1" id="KW-0732">Signal</keyword>
<dbReference type="Proteomes" id="UP000054537">
    <property type="component" value="Unassembled WGS sequence"/>
</dbReference>
<feature type="signal peptide" evidence="1">
    <location>
        <begin position="1"/>
        <end position="22"/>
    </location>
</feature>
<evidence type="ECO:0008006" key="4">
    <source>
        <dbReference type="Google" id="ProtNLM"/>
    </source>
</evidence>
<name>A0A0A6UFV5_ACTUT</name>
<gene>
    <name evidence="2" type="ORF">MB27_26000</name>
</gene>
<evidence type="ECO:0000313" key="2">
    <source>
        <dbReference type="EMBL" id="KHD74925.1"/>
    </source>
</evidence>
<dbReference type="EMBL" id="JRTT01000034">
    <property type="protein sequence ID" value="KHD74925.1"/>
    <property type="molecule type" value="Genomic_DNA"/>
</dbReference>
<reference evidence="2 3" key="1">
    <citation type="submission" date="2014-10" db="EMBL/GenBank/DDBJ databases">
        <title>Draft genome sequence of Actinoplanes utahensis NRRL 12052.</title>
        <authorList>
            <person name="Velasco-Bucheli B."/>
            <person name="del Cerro C."/>
            <person name="Hormigo D."/>
            <person name="Garcia J.L."/>
            <person name="Acebal C."/>
            <person name="Arroyo M."/>
            <person name="de la Mata I."/>
        </authorList>
    </citation>
    <scope>NUCLEOTIDE SEQUENCE [LARGE SCALE GENOMIC DNA]</scope>
    <source>
        <strain evidence="2 3">NRRL 12052</strain>
    </source>
</reference>
<keyword evidence="3" id="KW-1185">Reference proteome</keyword>
<sequence length="161" mass="17430">MPARAALPALALTVAAALTACAGTEPEPPALPDDVRVAYDRFWAAWTAAGETSDPDLPLLAEHVAEPLLSTLRGNLEATRTADRVTRGRVGHRIEGWEADADARRIVDCVDLGGWLLHSRSTGALQTGQLTGDRSQLTEIVLRPYDGRWKATNMYILADRC</sequence>
<proteinExistence type="predicted"/>
<evidence type="ECO:0000256" key="1">
    <source>
        <dbReference type="SAM" id="SignalP"/>
    </source>
</evidence>